<dbReference type="CDD" id="cd00042">
    <property type="entry name" value="CY"/>
    <property type="match status" value="2"/>
</dbReference>
<evidence type="ECO:0000313" key="5">
    <source>
        <dbReference type="Proteomes" id="UP001172457"/>
    </source>
</evidence>
<dbReference type="InterPro" id="IPR046350">
    <property type="entry name" value="Cystatin_sf"/>
</dbReference>
<evidence type="ECO:0000256" key="2">
    <source>
        <dbReference type="ARBA" id="ARBA00022704"/>
    </source>
</evidence>
<accession>A0AA38TJF9</accession>
<evidence type="ECO:0000256" key="1">
    <source>
        <dbReference type="ARBA" id="ARBA00022690"/>
    </source>
</evidence>
<gene>
    <name evidence="4" type="ORF">OSB04_012737</name>
</gene>
<dbReference type="Pfam" id="PF16845">
    <property type="entry name" value="SQAPI"/>
    <property type="match status" value="2"/>
</dbReference>
<dbReference type="PROSITE" id="PS00287">
    <property type="entry name" value="CYSTATIN"/>
    <property type="match status" value="1"/>
</dbReference>
<evidence type="ECO:0000259" key="3">
    <source>
        <dbReference type="SMART" id="SM00043"/>
    </source>
</evidence>
<dbReference type="Gene3D" id="3.10.450.10">
    <property type="match status" value="2"/>
</dbReference>
<organism evidence="4 5">
    <name type="scientific">Centaurea solstitialis</name>
    <name type="common">yellow star-thistle</name>
    <dbReference type="NCBI Taxonomy" id="347529"/>
    <lineage>
        <taxon>Eukaryota</taxon>
        <taxon>Viridiplantae</taxon>
        <taxon>Streptophyta</taxon>
        <taxon>Embryophyta</taxon>
        <taxon>Tracheophyta</taxon>
        <taxon>Spermatophyta</taxon>
        <taxon>Magnoliopsida</taxon>
        <taxon>eudicotyledons</taxon>
        <taxon>Gunneridae</taxon>
        <taxon>Pentapetalae</taxon>
        <taxon>asterids</taxon>
        <taxon>campanulids</taxon>
        <taxon>Asterales</taxon>
        <taxon>Asteraceae</taxon>
        <taxon>Carduoideae</taxon>
        <taxon>Cardueae</taxon>
        <taxon>Centaureinae</taxon>
        <taxon>Centaurea</taxon>
    </lineage>
</organism>
<sequence>MNNHPSKMENRQFLFVTILIFLLTLISSNYSMAVRTNLALTGGWKPITNVTDSLIVDVGRFAVDEHNKQHKESLKFTKVVNGESQVVGGWNYNLTIKAKDGKFSKVNNHPSKMDNRQLLFKMIPIFLLTIIYYDSSIALVDGALASNWKPITDVTDPTVVDIGKFAVDEHNKQDQESLKFTKVVKGETRVFAGMNYNLTIMAVDGNTENNYVAFVWDKPWQKFRQLLSFKGPI</sequence>
<dbReference type="PANTHER" id="PTHR47364:SF2">
    <property type="entry name" value="CYSTEINE PROTEINASE INHIBITOR 5"/>
    <property type="match status" value="1"/>
</dbReference>
<dbReference type="Proteomes" id="UP001172457">
    <property type="component" value="Chromosome 3"/>
</dbReference>
<feature type="domain" description="Cystatin" evidence="3">
    <location>
        <begin position="39"/>
        <end position="129"/>
    </location>
</feature>
<dbReference type="PANTHER" id="PTHR47364">
    <property type="entry name" value="CYSTEINE PROTEINASE INHIBITOR 5"/>
    <property type="match status" value="1"/>
</dbReference>
<dbReference type="InterPro" id="IPR018073">
    <property type="entry name" value="Prot_inh_cystat_CS"/>
</dbReference>
<reference evidence="4" key="1">
    <citation type="submission" date="2023-03" db="EMBL/GenBank/DDBJ databases">
        <title>Chromosome-scale reference genome and RAD-based genetic map of yellow starthistle (Centaurea solstitialis) reveal putative structural variation and QTLs associated with invader traits.</title>
        <authorList>
            <person name="Reatini B."/>
            <person name="Cang F.A."/>
            <person name="Jiang Q."/>
            <person name="Mckibben M.T.W."/>
            <person name="Barker M.S."/>
            <person name="Rieseberg L.H."/>
            <person name="Dlugosch K.M."/>
        </authorList>
    </citation>
    <scope>NUCLEOTIDE SEQUENCE</scope>
    <source>
        <strain evidence="4">CAN-66</strain>
        <tissue evidence="4">Leaf</tissue>
    </source>
</reference>
<dbReference type="SMART" id="SM00043">
    <property type="entry name" value="CY"/>
    <property type="match status" value="2"/>
</dbReference>
<evidence type="ECO:0000313" key="4">
    <source>
        <dbReference type="EMBL" id="KAJ9558123.1"/>
    </source>
</evidence>
<proteinExistence type="predicted"/>
<feature type="domain" description="Cystatin" evidence="3">
    <location>
        <begin position="143"/>
        <end position="232"/>
    </location>
</feature>
<protein>
    <recommendedName>
        <fullName evidence="3">Cystatin domain-containing protein</fullName>
    </recommendedName>
</protein>
<keyword evidence="2" id="KW-0789">Thiol protease inhibitor</keyword>
<keyword evidence="5" id="KW-1185">Reference proteome</keyword>
<dbReference type="AlphaFoldDB" id="A0AA38TJF9"/>
<dbReference type="SUPFAM" id="SSF54403">
    <property type="entry name" value="Cystatin/monellin"/>
    <property type="match status" value="2"/>
</dbReference>
<keyword evidence="1" id="KW-0646">Protease inhibitor</keyword>
<dbReference type="GO" id="GO:0004869">
    <property type="term" value="F:cysteine-type endopeptidase inhibitor activity"/>
    <property type="evidence" value="ECO:0007669"/>
    <property type="project" value="UniProtKB-KW"/>
</dbReference>
<comment type="caution">
    <text evidence="4">The sequence shown here is derived from an EMBL/GenBank/DDBJ whole genome shotgun (WGS) entry which is preliminary data.</text>
</comment>
<dbReference type="InterPro" id="IPR000010">
    <property type="entry name" value="Cystatin_dom"/>
</dbReference>
<dbReference type="EMBL" id="JARYMX010000003">
    <property type="protein sequence ID" value="KAJ9558123.1"/>
    <property type="molecule type" value="Genomic_DNA"/>
</dbReference>
<name>A0AA38TJF9_9ASTR</name>